<evidence type="ECO:0000256" key="2">
    <source>
        <dbReference type="ARBA" id="ARBA00008642"/>
    </source>
</evidence>
<dbReference type="InterPro" id="IPR013751">
    <property type="entry name" value="ACP_syn_III_N"/>
</dbReference>
<dbReference type="EMBL" id="UINC01001429">
    <property type="protein sequence ID" value="SUZ80515.1"/>
    <property type="molecule type" value="Genomic_DNA"/>
</dbReference>
<protein>
    <recommendedName>
        <fullName evidence="3">beta-ketoacyl-[acyl-carrier-protein] synthase III</fullName>
        <ecNumber evidence="3">2.3.1.180</ecNumber>
    </recommendedName>
</protein>
<keyword evidence="6" id="KW-0808">Transferase</keyword>
<gene>
    <name evidence="13" type="ORF">METZ01_LOCUS33369</name>
</gene>
<comment type="similarity">
    <text evidence="2">Belongs to the thiolase-like superfamily. FabH family.</text>
</comment>
<evidence type="ECO:0000259" key="12">
    <source>
        <dbReference type="Pfam" id="PF08545"/>
    </source>
</evidence>
<comment type="pathway">
    <text evidence="1">Lipid metabolism; fatty acid biosynthesis.</text>
</comment>
<evidence type="ECO:0000256" key="9">
    <source>
        <dbReference type="ARBA" id="ARBA00023160"/>
    </source>
</evidence>
<dbReference type="EC" id="2.3.1.180" evidence="3"/>
<dbReference type="GO" id="GO:0006633">
    <property type="term" value="P:fatty acid biosynthetic process"/>
    <property type="evidence" value="ECO:0007669"/>
    <property type="project" value="UniProtKB-KW"/>
</dbReference>
<dbReference type="SUPFAM" id="SSF53901">
    <property type="entry name" value="Thiolase-like"/>
    <property type="match status" value="1"/>
</dbReference>
<sequence length="328" mass="35212">MNAKITSTAHYVPERVMTNFELEKLVETSDEWIRTRTGISQRHIAAENEASSDLSTRVAEQLLKKRGISAEEIDIIIVSTVTPDHFAPSTAALVQNNIGASNAWGFDLSGACTGYLYGLETGSKFISCGKYNKVMVIGVDTMSSILDFTDRDTCVLFGDGAGGAILEPTESGAGIIDSILHMDGAGGGFLHVPGGGSRMPATIESVNAKQHYIMQDGKKVFRFAVKGMADVSEKILAQNNLTGDNISLFIPHQANKRIIDAAAKRCNISDNKVLINIDRFGNTTAGTIPIAMNEAIETGRIKDGDTILLAAFGAGFTWGSMLLKWEGF</sequence>
<accession>A0A381QMD5</accession>
<dbReference type="GO" id="GO:0044550">
    <property type="term" value="P:secondary metabolite biosynthetic process"/>
    <property type="evidence" value="ECO:0007669"/>
    <property type="project" value="TreeGrafter"/>
</dbReference>
<dbReference type="InterPro" id="IPR016039">
    <property type="entry name" value="Thiolase-like"/>
</dbReference>
<dbReference type="GO" id="GO:0004315">
    <property type="term" value="F:3-oxoacyl-[acyl-carrier-protein] synthase activity"/>
    <property type="evidence" value="ECO:0007669"/>
    <property type="project" value="InterPro"/>
</dbReference>
<evidence type="ECO:0000259" key="11">
    <source>
        <dbReference type="Pfam" id="PF08541"/>
    </source>
</evidence>
<evidence type="ECO:0000256" key="8">
    <source>
        <dbReference type="ARBA" id="ARBA00023098"/>
    </source>
</evidence>
<reference evidence="13" key="1">
    <citation type="submission" date="2018-05" db="EMBL/GenBank/DDBJ databases">
        <authorList>
            <person name="Lanie J.A."/>
            <person name="Ng W.-L."/>
            <person name="Kazmierczak K.M."/>
            <person name="Andrzejewski T.M."/>
            <person name="Davidsen T.M."/>
            <person name="Wayne K.J."/>
            <person name="Tettelin H."/>
            <person name="Glass J.I."/>
            <person name="Rusch D."/>
            <person name="Podicherti R."/>
            <person name="Tsui H.-C.T."/>
            <person name="Winkler M.E."/>
        </authorList>
    </citation>
    <scope>NUCLEOTIDE SEQUENCE</scope>
</reference>
<dbReference type="NCBIfam" id="NF006829">
    <property type="entry name" value="PRK09352.1"/>
    <property type="match status" value="1"/>
</dbReference>
<name>A0A381QMD5_9ZZZZ</name>
<keyword evidence="8" id="KW-0443">Lipid metabolism</keyword>
<keyword evidence="7" id="KW-0276">Fatty acid metabolism</keyword>
<evidence type="ECO:0000256" key="1">
    <source>
        <dbReference type="ARBA" id="ARBA00005194"/>
    </source>
</evidence>
<feature type="domain" description="Beta-ketoacyl-[acyl-carrier-protein] synthase III C-terminal" evidence="11">
    <location>
        <begin position="236"/>
        <end position="325"/>
    </location>
</feature>
<evidence type="ECO:0000313" key="13">
    <source>
        <dbReference type="EMBL" id="SUZ80515.1"/>
    </source>
</evidence>
<dbReference type="CDD" id="cd00830">
    <property type="entry name" value="KAS_III"/>
    <property type="match status" value="1"/>
</dbReference>
<proteinExistence type="inferred from homology"/>
<dbReference type="GO" id="GO:0033818">
    <property type="term" value="F:beta-ketoacyl-acyl-carrier-protein synthase III activity"/>
    <property type="evidence" value="ECO:0007669"/>
    <property type="project" value="UniProtKB-EC"/>
</dbReference>
<keyword evidence="9" id="KW-0275">Fatty acid biosynthesis</keyword>
<dbReference type="PANTHER" id="PTHR34069">
    <property type="entry name" value="3-OXOACYL-[ACYL-CARRIER-PROTEIN] SYNTHASE 3"/>
    <property type="match status" value="1"/>
</dbReference>
<dbReference type="InterPro" id="IPR013747">
    <property type="entry name" value="ACP_syn_III_C"/>
</dbReference>
<evidence type="ECO:0000256" key="6">
    <source>
        <dbReference type="ARBA" id="ARBA00022679"/>
    </source>
</evidence>
<dbReference type="InterPro" id="IPR004655">
    <property type="entry name" value="FabH"/>
</dbReference>
<evidence type="ECO:0000256" key="3">
    <source>
        <dbReference type="ARBA" id="ARBA00012333"/>
    </source>
</evidence>
<dbReference type="FunFam" id="3.40.47.10:FF:000004">
    <property type="entry name" value="3-oxoacyl-[acyl-carrier-protein] synthase 3"/>
    <property type="match status" value="1"/>
</dbReference>
<keyword evidence="4" id="KW-0963">Cytoplasm</keyword>
<feature type="domain" description="Beta-ketoacyl-[acyl-carrier-protein] synthase III N-terminal" evidence="12">
    <location>
        <begin position="106"/>
        <end position="184"/>
    </location>
</feature>
<dbReference type="NCBIfam" id="TIGR00747">
    <property type="entry name" value="fabH"/>
    <property type="match status" value="1"/>
</dbReference>
<dbReference type="Gene3D" id="3.40.47.10">
    <property type="match status" value="1"/>
</dbReference>
<dbReference type="Pfam" id="PF08545">
    <property type="entry name" value="ACP_syn_III"/>
    <property type="match status" value="1"/>
</dbReference>
<dbReference type="PANTHER" id="PTHR34069:SF2">
    <property type="entry name" value="BETA-KETOACYL-[ACYL-CARRIER-PROTEIN] SYNTHASE III"/>
    <property type="match status" value="1"/>
</dbReference>
<organism evidence="13">
    <name type="scientific">marine metagenome</name>
    <dbReference type="NCBI Taxonomy" id="408172"/>
    <lineage>
        <taxon>unclassified sequences</taxon>
        <taxon>metagenomes</taxon>
        <taxon>ecological metagenomes</taxon>
    </lineage>
</organism>
<keyword evidence="10" id="KW-0012">Acyltransferase</keyword>
<dbReference type="Pfam" id="PF08541">
    <property type="entry name" value="ACP_syn_III_C"/>
    <property type="match status" value="1"/>
</dbReference>
<evidence type="ECO:0000256" key="5">
    <source>
        <dbReference type="ARBA" id="ARBA00022516"/>
    </source>
</evidence>
<evidence type="ECO:0000256" key="7">
    <source>
        <dbReference type="ARBA" id="ARBA00022832"/>
    </source>
</evidence>
<keyword evidence="5" id="KW-0444">Lipid biosynthesis</keyword>
<dbReference type="AlphaFoldDB" id="A0A381QMD5"/>
<dbReference type="HAMAP" id="MF_01815">
    <property type="entry name" value="FabH"/>
    <property type="match status" value="1"/>
</dbReference>
<evidence type="ECO:0000256" key="4">
    <source>
        <dbReference type="ARBA" id="ARBA00022490"/>
    </source>
</evidence>
<evidence type="ECO:0000256" key="10">
    <source>
        <dbReference type="ARBA" id="ARBA00023315"/>
    </source>
</evidence>